<dbReference type="InterPro" id="IPR007173">
    <property type="entry name" value="ALO_C"/>
</dbReference>
<dbReference type="EC" id="1.1.3.37" evidence="3"/>
<dbReference type="PIRSF" id="PIRSF000136">
    <property type="entry name" value="LGO_GLO"/>
    <property type="match status" value="1"/>
</dbReference>
<dbReference type="InterPro" id="IPR016169">
    <property type="entry name" value="FAD-bd_PCMH_sub2"/>
</dbReference>
<dbReference type="InterPro" id="IPR006094">
    <property type="entry name" value="Oxid_FAD_bind_N"/>
</dbReference>
<keyword evidence="4" id="KW-0560">Oxidoreductase</keyword>
<dbReference type="InterPro" id="IPR006093">
    <property type="entry name" value="Oxy_OxRdtase_FAD_BS"/>
</dbReference>
<evidence type="ECO:0000256" key="4">
    <source>
        <dbReference type="ARBA" id="ARBA00023002"/>
    </source>
</evidence>
<dbReference type="PROSITE" id="PS51387">
    <property type="entry name" value="FAD_PCMH"/>
    <property type="match status" value="1"/>
</dbReference>
<dbReference type="Gene3D" id="3.30.465.10">
    <property type="match status" value="1"/>
</dbReference>
<protein>
    <recommendedName>
        <fullName evidence="3">D-arabinono-1,4-lactone oxidase</fullName>
        <ecNumber evidence="3">1.1.3.37</ecNumber>
    </recommendedName>
    <alternativeName>
        <fullName evidence="5">L-galactono-gamma-lactone oxidase</fullName>
    </alternativeName>
</protein>
<gene>
    <name evidence="7" type="ORF">BGZ80_004426</name>
</gene>
<dbReference type="Proteomes" id="UP000703661">
    <property type="component" value="Unassembled WGS sequence"/>
</dbReference>
<evidence type="ECO:0000313" key="8">
    <source>
        <dbReference type="Proteomes" id="UP000703661"/>
    </source>
</evidence>
<evidence type="ECO:0000259" key="6">
    <source>
        <dbReference type="PROSITE" id="PS51387"/>
    </source>
</evidence>
<dbReference type="GO" id="GO:0003885">
    <property type="term" value="F:D-arabinono-1,4-lactone oxidase activity"/>
    <property type="evidence" value="ECO:0007669"/>
    <property type="project" value="UniProtKB-EC"/>
</dbReference>
<dbReference type="Gene3D" id="3.30.43.10">
    <property type="entry name" value="Uridine Diphospho-n-acetylenolpyruvylglucosamine Reductase, domain 2"/>
    <property type="match status" value="1"/>
</dbReference>
<evidence type="ECO:0000256" key="1">
    <source>
        <dbReference type="ARBA" id="ARBA00005083"/>
    </source>
</evidence>
<dbReference type="PANTHER" id="PTHR43762">
    <property type="entry name" value="L-GULONOLACTONE OXIDASE"/>
    <property type="match status" value="1"/>
</dbReference>
<dbReference type="AlphaFoldDB" id="A0A9P6N144"/>
<sequence length="458" mass="51789">MAVINDVSFSDDSWTNWGKNLTSQPEATFYPNKLEDLKVIVREAKANNKKIRCAGTGHSWCGAAVTDGYLVSVNNMNKIHPPKETNQGWTVTIESGVTVEELDLALRAHSPPLALPSNVHPTSVRYGGILTMGCHGPSLNSRTMSDMITELVILNAEGNLVTYSEDRDPEAFNAASLNLGLFGIVYTATLRVEVMNTRFLARDSERTFETVFDGPDAGLKLKAMVLKNDSTEFFHWPFRHFMKPEQNRTIWVKEWERTTEPAEKVNPNLNRPPTVDNPFFSEFHAGERVQEIPDALHFHLGDGVTTILDAGVGFKVDNDFKNVIEAFSELIEKNWAFTTSMPERMGTAVEMRFIKSSSKILSPAYDQDPEAIFCMIDVMATSETPGFEEYAGGIVANWIEKYNAKPHWPKLWESVPGVVPYLRREYGDRLVRFNKIRKTQDPNDMFLNNTWRPLMQDL</sequence>
<dbReference type="GO" id="GO:0016020">
    <property type="term" value="C:membrane"/>
    <property type="evidence" value="ECO:0007669"/>
    <property type="project" value="InterPro"/>
</dbReference>
<comment type="similarity">
    <text evidence="2">Belongs to the oxygen-dependent FAD-linked oxidoreductase family.</text>
</comment>
<dbReference type="InterPro" id="IPR016166">
    <property type="entry name" value="FAD-bd_PCMH"/>
</dbReference>
<reference evidence="7" key="1">
    <citation type="journal article" date="2020" name="Fungal Divers.">
        <title>Resolving the Mortierellaceae phylogeny through synthesis of multi-gene phylogenetics and phylogenomics.</title>
        <authorList>
            <person name="Vandepol N."/>
            <person name="Liber J."/>
            <person name="Desiro A."/>
            <person name="Na H."/>
            <person name="Kennedy M."/>
            <person name="Barry K."/>
            <person name="Grigoriev I.V."/>
            <person name="Miller A.N."/>
            <person name="O'Donnell K."/>
            <person name="Stajich J.E."/>
            <person name="Bonito G."/>
        </authorList>
    </citation>
    <scope>NUCLEOTIDE SEQUENCE</scope>
    <source>
        <strain evidence="7">NRRL 2769</strain>
    </source>
</reference>
<dbReference type="GO" id="GO:0071949">
    <property type="term" value="F:FAD binding"/>
    <property type="evidence" value="ECO:0007669"/>
    <property type="project" value="InterPro"/>
</dbReference>
<organism evidence="7 8">
    <name type="scientific">Entomortierella chlamydospora</name>
    <dbReference type="NCBI Taxonomy" id="101097"/>
    <lineage>
        <taxon>Eukaryota</taxon>
        <taxon>Fungi</taxon>
        <taxon>Fungi incertae sedis</taxon>
        <taxon>Mucoromycota</taxon>
        <taxon>Mortierellomycotina</taxon>
        <taxon>Mortierellomycetes</taxon>
        <taxon>Mortierellales</taxon>
        <taxon>Mortierellaceae</taxon>
        <taxon>Entomortierella</taxon>
    </lineage>
</organism>
<dbReference type="EMBL" id="JAAAID010000226">
    <property type="protein sequence ID" value="KAG0020301.1"/>
    <property type="molecule type" value="Genomic_DNA"/>
</dbReference>
<dbReference type="Gene3D" id="3.30.70.2520">
    <property type="match status" value="1"/>
</dbReference>
<accession>A0A9P6N144</accession>
<dbReference type="InterPro" id="IPR036318">
    <property type="entry name" value="FAD-bd_PCMH-like_sf"/>
</dbReference>
<dbReference type="SUPFAM" id="SSF56176">
    <property type="entry name" value="FAD-binding/transporter-associated domain-like"/>
    <property type="match status" value="1"/>
</dbReference>
<dbReference type="PANTHER" id="PTHR43762:SF1">
    <property type="entry name" value="D-ARABINONO-1,4-LACTONE OXIDASE"/>
    <property type="match status" value="1"/>
</dbReference>
<dbReference type="Pfam" id="PF01565">
    <property type="entry name" value="FAD_binding_4"/>
    <property type="match status" value="1"/>
</dbReference>
<proteinExistence type="inferred from homology"/>
<evidence type="ECO:0000313" key="7">
    <source>
        <dbReference type="EMBL" id="KAG0020301.1"/>
    </source>
</evidence>
<comment type="caution">
    <text evidence="7">The sequence shown here is derived from an EMBL/GenBank/DDBJ whole genome shotgun (WGS) entry which is preliminary data.</text>
</comment>
<feature type="domain" description="FAD-binding PCMH-type" evidence="6">
    <location>
        <begin position="21"/>
        <end position="195"/>
    </location>
</feature>
<evidence type="ECO:0000256" key="5">
    <source>
        <dbReference type="ARBA" id="ARBA00033418"/>
    </source>
</evidence>
<comment type="pathway">
    <text evidence="1">Cofactor biosynthesis; D-erythroascorbate biosynthesis; dehydro-D-arabinono-1,4-lactone from D-arabinose: step 2/2.</text>
</comment>
<dbReference type="Pfam" id="PF04030">
    <property type="entry name" value="ALO"/>
    <property type="match status" value="1"/>
</dbReference>
<evidence type="ECO:0000256" key="2">
    <source>
        <dbReference type="ARBA" id="ARBA00005466"/>
    </source>
</evidence>
<dbReference type="PROSITE" id="PS00862">
    <property type="entry name" value="OX2_COVAL_FAD"/>
    <property type="match status" value="1"/>
</dbReference>
<dbReference type="InterPro" id="IPR010031">
    <property type="entry name" value="FAD_lactone_oxidase-like"/>
</dbReference>
<keyword evidence="8" id="KW-1185">Reference proteome</keyword>
<evidence type="ECO:0000256" key="3">
    <source>
        <dbReference type="ARBA" id="ARBA00013136"/>
    </source>
</evidence>
<name>A0A9P6N144_9FUNG</name>
<dbReference type="InterPro" id="IPR016167">
    <property type="entry name" value="FAD-bd_PCMH_sub1"/>
</dbReference>